<dbReference type="Gene3D" id="3.40.50.300">
    <property type="entry name" value="P-loop containing nucleotide triphosphate hydrolases"/>
    <property type="match status" value="1"/>
</dbReference>
<keyword evidence="1" id="KW-0175">Coiled coil</keyword>
<sequence length="299" mass="34066">MQDLFERVITAKELQEKEDFKGGNEWLIEHLIPRGQAGLTIAPQKSFKSSTTLQMALSVAKGVPFGYFKTKKANVLIIDNEDTDFVLHQRLKAYNDVPDNLHFITGGIFKLDNTNHMNGLYKFIKENNIKFVILDNLKDMLTDRNTLNDMSSMNDVLNNITRLKLLLNDVTFLLIAHARKDTNNQSLEEKSFRVRSTHALGSSAIGAWFEFCLCLSPKMGKNSKYSILTVEARNYAYDKEVCLGYVGEQFQIIDPTGNKPKEILEEEQKEGEEYEETKNDAESLLTALQQNGKLKEIND</sequence>
<dbReference type="RefSeq" id="YP_009287656.1">
    <property type="nucleotide sequence ID" value="NC_031075.1"/>
</dbReference>
<dbReference type="EMBL" id="KX373687">
    <property type="protein sequence ID" value="ANM46763.1"/>
    <property type="molecule type" value="Genomic_DNA"/>
</dbReference>
<evidence type="ECO:0008006" key="4">
    <source>
        <dbReference type="Google" id="ProtNLM"/>
    </source>
</evidence>
<reference evidence="2" key="1">
    <citation type="journal article" date="2016" name="J. Gen. Virol.">
        <title>Genetic Determinants of Lactococcal C2likeviruses for Host Infection and Their Role in Phage Evolution.</title>
        <authorList>
            <person name="Romero D.A."/>
            <person name="Millen A.M."/>
            <person name="Tremblay D."/>
            <person name="Labrie S."/>
            <person name="Fengler K.A."/>
            <person name="Roos P."/>
        </authorList>
    </citation>
    <scope>NUCLEOTIDE SEQUENCE [LARGE SCALE GENOMIC DNA]</scope>
    <source>
        <strain evidence="2">M5938</strain>
    </source>
</reference>
<dbReference type="SUPFAM" id="SSF52540">
    <property type="entry name" value="P-loop containing nucleoside triphosphate hydrolases"/>
    <property type="match status" value="1"/>
</dbReference>
<name>A0A192YBC0_9CAUD</name>
<dbReference type="OrthoDB" id="4385at10239"/>
<organism evidence="2 3">
    <name type="scientific">Lactococcus phage M5938</name>
    <dbReference type="NCBI Taxonomy" id="1862960"/>
    <lineage>
        <taxon>Viruses</taxon>
        <taxon>Duplodnaviria</taxon>
        <taxon>Heunggongvirae</taxon>
        <taxon>Uroviricota</taxon>
        <taxon>Caudoviricetes</taxon>
        <taxon>Ceduovirus</taxon>
        <taxon>Ceduovirus M5938</taxon>
    </lineage>
</organism>
<accession>A0A192YBC0</accession>
<evidence type="ECO:0000313" key="3">
    <source>
        <dbReference type="Proteomes" id="UP000208067"/>
    </source>
</evidence>
<feature type="coiled-coil region" evidence="1">
    <location>
        <begin position="264"/>
        <end position="291"/>
    </location>
</feature>
<dbReference type="GeneID" id="29066324"/>
<dbReference type="Proteomes" id="UP000208067">
    <property type="component" value="Segment"/>
</dbReference>
<proteinExistence type="predicted"/>
<evidence type="ECO:0000256" key="1">
    <source>
        <dbReference type="SAM" id="Coils"/>
    </source>
</evidence>
<dbReference type="Pfam" id="PF13481">
    <property type="entry name" value="AAA_25"/>
    <property type="match status" value="1"/>
</dbReference>
<protein>
    <recommendedName>
        <fullName evidence="4">DNA polymerase</fullName>
    </recommendedName>
</protein>
<keyword evidence="3" id="KW-1185">Reference proteome</keyword>
<dbReference type="InterPro" id="IPR027417">
    <property type="entry name" value="P-loop_NTPase"/>
</dbReference>
<dbReference type="KEGG" id="vg:29066324"/>
<evidence type="ECO:0000313" key="2">
    <source>
        <dbReference type="EMBL" id="ANM46763.1"/>
    </source>
</evidence>